<gene>
    <name evidence="1" type="ORF">EE52_0200350</name>
    <name evidence="2" type="ORF">IA74_015515</name>
</gene>
<dbReference type="EMBL" id="CP036553">
    <property type="protein sequence ID" value="QCQ37403.1"/>
    <property type="molecule type" value="Genomic_DNA"/>
</dbReference>
<sequence>MKGYKVTIKINDFDIKLIIPKKLENNLFIRLIRSYDYNELFRYLDENVRNISVTFYINFIELSSFHADERDLYNKNPDTEGLYKKKVKDSFLLDRFTCINPQRRFYPLYAPILHMSCIDYFDEEVIKARGIILPRYIKYIDSSIWNYYVPFDRKGNSSKAFKDRFILTLSKIISNSVNGLYTINNAREYADLHARQAKQAFMSGVGAHTKNVSPHLFHSETEMEQLLISNEESKRIKKYFNDGFRWRMLIIDDFASEALKTYPKGGSNLSKTEIIVNILSKRFGLKYRVFQNSIALYTETDNKVKIWIDTISEIHSQAIELLKYRCYDIILLDYLLKYKNAVQREYSYELLDAIKGDKALQRLAGPFKKFWIFHISSFRSAIQERLQEKGYSYNDEFWQIGQGACPINTPELFEYRLYHFMDKQINSLSLSIRKNSDDLGGIFTLKELLDKIIDGVLASVKIQQSEIHSVDLQNLDAINSLSEHISKNFEVFLQIRGNYRILKNEITLFKEKKYSSILIKSIYKDMDRYENSFWEHLIHLMFLIAHGNAPQWHEMLEELYCLDGKDLEEVIEVIRVYILRLSKVYN</sequence>
<evidence type="ECO:0000313" key="1">
    <source>
        <dbReference type="EMBL" id="KFX76611.1"/>
    </source>
</evidence>
<dbReference type="AlphaFoldDB" id="A0A0I9SE61"/>
<proteinExistence type="predicted"/>
<reference evidence="2 3" key="3">
    <citation type="submission" date="2019-03" db="EMBL/GenBank/DDBJ databases">
        <title>Complete genome assembly of MDR B. fragilis.</title>
        <authorList>
            <person name="Sydenham T.V."/>
            <person name="Hasman H."/>
            <person name="Justesen U.S."/>
        </authorList>
    </citation>
    <scope>NUCLEOTIDE SEQUENCE [LARGE SCALE GENOMIC DNA]</scope>
    <source>
        <strain evidence="2 3">DCMOUH0067B</strain>
    </source>
</reference>
<dbReference type="Proteomes" id="UP000028294">
    <property type="component" value="Chromosome"/>
</dbReference>
<evidence type="ECO:0000313" key="3">
    <source>
        <dbReference type="Proteomes" id="UP000028294"/>
    </source>
</evidence>
<protein>
    <submittedName>
        <fullName evidence="1">Uncharacterized protein</fullName>
    </submittedName>
</protein>
<name>A0A0I9SE61_BACFG</name>
<dbReference type="RefSeq" id="WP_044299296.1">
    <property type="nucleotide sequence ID" value="NZ_CAEUHN010000012.1"/>
</dbReference>
<reference evidence="1" key="1">
    <citation type="book" date="2014" name="THE 24TH EUROPEAN CONGRESS OF CLINICAL MICROBIOLOGY AND INFECTIOUS DISEASES" publisher="ECCMID 2014" city="Barcelona, Spain">
        <title>Identification of resistance genes in three multidrug-resistant Bacteroides fragilis isolates by whole genome sequencing.</title>
        <editorList>
            <person name="Unknown"/>
            <person name="A."/>
        </editorList>
        <authorList>
            <person name="Sydenham T.V."/>
            <person name="Hasman H."/>
            <person name="Wang M."/>
            <person name="Soki J."/>
            <person name="Nagy E."/>
            <person name="Justesen U.S."/>
        </authorList>
    </citation>
    <scope>NUCLEOTIDE SEQUENCE</scope>
    <source>
        <strain evidence="1">DCMOUH0018B</strain>
    </source>
</reference>
<dbReference type="EMBL" id="JMZZ02000026">
    <property type="protein sequence ID" value="KFX76611.1"/>
    <property type="molecule type" value="Genomic_DNA"/>
</dbReference>
<accession>A0A0I9SE61</accession>
<reference evidence="1" key="2">
    <citation type="submission" date="2014-07" db="EMBL/GenBank/DDBJ databases">
        <title>Genetics and epidemiology of antimicrobial resistance in B. fragilis group.</title>
        <authorList>
            <person name="Sydenham T.V."/>
            <person name="Hasman H."/>
            <person name="Kemp M."/>
            <person name="Justesen U.S."/>
        </authorList>
    </citation>
    <scope>NUCLEOTIDE SEQUENCE [LARGE SCALE GENOMIC DNA]</scope>
    <source>
        <strain evidence="1">DCMOUH0018B</strain>
    </source>
</reference>
<evidence type="ECO:0000313" key="2">
    <source>
        <dbReference type="EMBL" id="QCQ37403.1"/>
    </source>
</evidence>
<organism evidence="1">
    <name type="scientific">Bacteroides fragilis</name>
    <dbReference type="NCBI Taxonomy" id="817"/>
    <lineage>
        <taxon>Bacteria</taxon>
        <taxon>Pseudomonadati</taxon>
        <taxon>Bacteroidota</taxon>
        <taxon>Bacteroidia</taxon>
        <taxon>Bacteroidales</taxon>
        <taxon>Bacteroidaceae</taxon>
        <taxon>Bacteroides</taxon>
    </lineage>
</organism>
<dbReference type="PATRIC" id="fig|817.53.peg.69"/>